<dbReference type="Gene3D" id="1.20.1560.10">
    <property type="entry name" value="ABC transporter type 1, transmembrane domain"/>
    <property type="match status" value="1"/>
</dbReference>
<dbReference type="Proteomes" id="UP000193396">
    <property type="component" value="Unassembled WGS sequence"/>
</dbReference>
<dbReference type="InterPro" id="IPR036640">
    <property type="entry name" value="ABC1_TM_sf"/>
</dbReference>
<evidence type="ECO:0000256" key="2">
    <source>
        <dbReference type="ARBA" id="ARBA00022692"/>
    </source>
</evidence>
<dbReference type="GO" id="GO:0034040">
    <property type="term" value="F:ATPase-coupled lipid transmembrane transporter activity"/>
    <property type="evidence" value="ECO:0007669"/>
    <property type="project" value="TreeGrafter"/>
</dbReference>
<evidence type="ECO:0000256" key="6">
    <source>
        <dbReference type="ARBA" id="ARBA00023136"/>
    </source>
</evidence>
<comment type="subcellular location">
    <subcellularLocation>
        <location evidence="1">Cell membrane</location>
        <topology evidence="1">Multi-pass membrane protein</topology>
    </subcellularLocation>
</comment>
<dbReference type="GO" id="GO:0140359">
    <property type="term" value="F:ABC-type transporter activity"/>
    <property type="evidence" value="ECO:0007669"/>
    <property type="project" value="InterPro"/>
</dbReference>
<keyword evidence="6 7" id="KW-0472">Membrane</keyword>
<dbReference type="NCBIfam" id="TIGR01194">
    <property type="entry name" value="cyc_pep_trnsptr"/>
    <property type="match status" value="1"/>
</dbReference>
<gene>
    <name evidence="10" type="ORF">TALK_11520</name>
</gene>
<dbReference type="PANTHER" id="PTHR24221:SF654">
    <property type="entry name" value="ATP-BINDING CASSETTE SUB-FAMILY B MEMBER 6"/>
    <property type="match status" value="1"/>
</dbReference>
<feature type="transmembrane region" description="Helical" evidence="7">
    <location>
        <begin position="270"/>
        <end position="290"/>
    </location>
</feature>
<protein>
    <recommendedName>
        <fullName evidence="12">Cyclic peptide transporter</fullName>
    </recommendedName>
</protein>
<organism evidence="10 11">
    <name type="scientific">Thalassospira alkalitolerans</name>
    <dbReference type="NCBI Taxonomy" id="1293890"/>
    <lineage>
        <taxon>Bacteria</taxon>
        <taxon>Pseudomonadati</taxon>
        <taxon>Pseudomonadota</taxon>
        <taxon>Alphaproteobacteria</taxon>
        <taxon>Rhodospirillales</taxon>
        <taxon>Thalassospiraceae</taxon>
        <taxon>Thalassospira</taxon>
    </lineage>
</organism>
<dbReference type="InterPro" id="IPR039421">
    <property type="entry name" value="Type_1_exporter"/>
</dbReference>
<dbReference type="PROSITE" id="PS50929">
    <property type="entry name" value="ABC_TM1F"/>
    <property type="match status" value="1"/>
</dbReference>
<dbReference type="GO" id="GO:0015833">
    <property type="term" value="P:peptide transport"/>
    <property type="evidence" value="ECO:0007669"/>
    <property type="project" value="InterPro"/>
</dbReference>
<keyword evidence="11" id="KW-1185">Reference proteome</keyword>
<dbReference type="SUPFAM" id="SSF90123">
    <property type="entry name" value="ABC transporter transmembrane region"/>
    <property type="match status" value="1"/>
</dbReference>
<evidence type="ECO:0000259" key="9">
    <source>
        <dbReference type="PROSITE" id="PS50929"/>
    </source>
</evidence>
<dbReference type="InterPro" id="IPR003439">
    <property type="entry name" value="ABC_transporter-like_ATP-bd"/>
</dbReference>
<evidence type="ECO:0008006" key="12">
    <source>
        <dbReference type="Google" id="ProtNLM"/>
    </source>
</evidence>
<dbReference type="InterPro" id="IPR011527">
    <property type="entry name" value="ABC1_TM_dom"/>
</dbReference>
<dbReference type="EMBL" id="JFKB01000007">
    <property type="protein sequence ID" value="OSQ47687.1"/>
    <property type="molecule type" value="Genomic_DNA"/>
</dbReference>
<dbReference type="AlphaFoldDB" id="A0A1Y2LAP1"/>
<dbReference type="RefSeq" id="WP_085618977.1">
    <property type="nucleotide sequence ID" value="NZ_JFKB01000007.1"/>
</dbReference>
<keyword evidence="5 7" id="KW-1133">Transmembrane helix</keyword>
<evidence type="ECO:0000256" key="5">
    <source>
        <dbReference type="ARBA" id="ARBA00022989"/>
    </source>
</evidence>
<evidence type="ECO:0000313" key="11">
    <source>
        <dbReference type="Proteomes" id="UP000193396"/>
    </source>
</evidence>
<evidence type="ECO:0000259" key="8">
    <source>
        <dbReference type="PROSITE" id="PS50893"/>
    </source>
</evidence>
<evidence type="ECO:0000256" key="7">
    <source>
        <dbReference type="SAM" id="Phobius"/>
    </source>
</evidence>
<dbReference type="SMART" id="SM00382">
    <property type="entry name" value="AAA"/>
    <property type="match status" value="1"/>
</dbReference>
<keyword evidence="4" id="KW-0067">ATP-binding</keyword>
<feature type="domain" description="ABC transporter" evidence="8">
    <location>
        <begin position="345"/>
        <end position="560"/>
    </location>
</feature>
<dbReference type="SUPFAM" id="SSF52540">
    <property type="entry name" value="P-loop containing nucleoside triphosphate hydrolases"/>
    <property type="match status" value="1"/>
</dbReference>
<dbReference type="GO" id="GO:0005524">
    <property type="term" value="F:ATP binding"/>
    <property type="evidence" value="ECO:0007669"/>
    <property type="project" value="UniProtKB-KW"/>
</dbReference>
<accession>A0A1Y2LAP1</accession>
<evidence type="ECO:0000313" key="10">
    <source>
        <dbReference type="EMBL" id="OSQ47687.1"/>
    </source>
</evidence>
<dbReference type="GO" id="GO:0016887">
    <property type="term" value="F:ATP hydrolysis activity"/>
    <property type="evidence" value="ECO:0007669"/>
    <property type="project" value="InterPro"/>
</dbReference>
<dbReference type="Pfam" id="PF00005">
    <property type="entry name" value="ABC_tran"/>
    <property type="match status" value="1"/>
</dbReference>
<evidence type="ECO:0000256" key="4">
    <source>
        <dbReference type="ARBA" id="ARBA00022840"/>
    </source>
</evidence>
<dbReference type="Gene3D" id="3.40.50.300">
    <property type="entry name" value="P-loop containing nucleotide triphosphate hydrolases"/>
    <property type="match status" value="1"/>
</dbReference>
<proteinExistence type="predicted"/>
<feature type="transmembrane region" description="Helical" evidence="7">
    <location>
        <begin position="134"/>
        <end position="162"/>
    </location>
</feature>
<keyword evidence="3" id="KW-0547">Nucleotide-binding</keyword>
<feature type="domain" description="ABC transmembrane type-1" evidence="9">
    <location>
        <begin position="17"/>
        <end position="292"/>
    </location>
</feature>
<dbReference type="STRING" id="1293890.TALK_11520"/>
<comment type="caution">
    <text evidence="10">The sequence shown here is derived from an EMBL/GenBank/DDBJ whole genome shotgun (WGS) entry which is preliminary data.</text>
</comment>
<dbReference type="GO" id="GO:0005886">
    <property type="term" value="C:plasma membrane"/>
    <property type="evidence" value="ECO:0007669"/>
    <property type="project" value="UniProtKB-SubCell"/>
</dbReference>
<sequence>MLLLDLLRSQSRSDLRLAVALLSLASIATTMVLVIVNMATEQAENGEASMRLLAMMGLSLIGYIWAQKKSSDMIATEVEHILHELRLRIFDSVRKAGPDTLAKVGQGTVQAALTQEMQTVSGALPLMLNGVQQVVLLICVSVYLAWLSTFAFVMITVLAIVVSTIHLQRIRRINAATRAAVEDENLLFGGLTDLLQGFKEVKMNSQRRDALIKGLDDRSTRARDTKSTVKAQWSREFALIQLAFYGMMAAMVFIIPIFTSDYHDVAVQTTTAALFMIGPIGAAVASVPSFGDADVALRKINDIDHQLEDALGQHQDHDAKIPPATDKAKQATAKLQTALGNINELALRDIRFAYPGTSDSPGFAVGPINAVFHKGEITFITGGNGAGKSTIIALLIGLRPVASGTISVNDCPIPTNALQQYRDQFATVLSDYHLFRELYGIDTIDADRVKMLLAQMEIEDKVDLDGRAFSTTALSQGQRKRLALIAAQLEEKPILVLDEWAADQDPHFRSVFYEKILPALRDQGKIIICVTHDDRWFDQADRIYHVRDGEFIDGRAGASA</sequence>
<dbReference type="InterPro" id="IPR003593">
    <property type="entry name" value="AAA+_ATPase"/>
</dbReference>
<keyword evidence="2 7" id="KW-0812">Transmembrane</keyword>
<dbReference type="PANTHER" id="PTHR24221">
    <property type="entry name" value="ATP-BINDING CASSETTE SUB-FAMILY B"/>
    <property type="match status" value="1"/>
</dbReference>
<evidence type="ECO:0000256" key="1">
    <source>
        <dbReference type="ARBA" id="ARBA00004651"/>
    </source>
</evidence>
<feature type="transmembrane region" description="Helical" evidence="7">
    <location>
        <begin position="48"/>
        <end position="66"/>
    </location>
</feature>
<name>A0A1Y2LAP1_9PROT</name>
<evidence type="ECO:0000256" key="3">
    <source>
        <dbReference type="ARBA" id="ARBA00022741"/>
    </source>
</evidence>
<feature type="transmembrane region" description="Helical" evidence="7">
    <location>
        <begin position="15"/>
        <end position="36"/>
    </location>
</feature>
<dbReference type="OrthoDB" id="9760776at2"/>
<dbReference type="InterPro" id="IPR005898">
    <property type="entry name" value="Cyc_pep_transpt_SyrD/YojI"/>
</dbReference>
<feature type="transmembrane region" description="Helical" evidence="7">
    <location>
        <begin position="237"/>
        <end position="258"/>
    </location>
</feature>
<dbReference type="PROSITE" id="PS50893">
    <property type="entry name" value="ABC_TRANSPORTER_2"/>
    <property type="match status" value="1"/>
</dbReference>
<dbReference type="InterPro" id="IPR027417">
    <property type="entry name" value="P-loop_NTPase"/>
</dbReference>
<dbReference type="GO" id="GO:1904680">
    <property type="term" value="F:peptide transmembrane transporter activity"/>
    <property type="evidence" value="ECO:0007669"/>
    <property type="project" value="InterPro"/>
</dbReference>
<reference evidence="10 11" key="1">
    <citation type="submission" date="2014-03" db="EMBL/GenBank/DDBJ databases">
        <title>The draft genome sequence of Thalassospira alkalitolerans JCM 18968.</title>
        <authorList>
            <person name="Lai Q."/>
            <person name="Shao Z."/>
        </authorList>
    </citation>
    <scope>NUCLEOTIDE SEQUENCE [LARGE SCALE GENOMIC DNA]</scope>
    <source>
        <strain evidence="10 11">JCM 18968</strain>
    </source>
</reference>